<evidence type="ECO:0000313" key="7">
    <source>
        <dbReference type="Proteomes" id="UP000235965"/>
    </source>
</evidence>
<protein>
    <recommendedName>
        <fullName evidence="4">Dephospho-CoA kinase domain-containing protein</fullName>
    </recommendedName>
</protein>
<dbReference type="AlphaFoldDB" id="A0A2J7QG42"/>
<keyword evidence="2" id="KW-0547">Nucleotide-binding</keyword>
<dbReference type="SUPFAM" id="SSF52540">
    <property type="entry name" value="P-loop containing nucleoside triphosphate hydrolases"/>
    <property type="match status" value="1"/>
</dbReference>
<sequence>MFIVGVTGGIATGKSTVCDVFREYGIPVIDADVAARKVVEPGRKAWRLIKKEFGDAVFHKDGQLNREILGEIIFDSVEKRRKLNEITHPEIYSEMFWAAVKCFFQGKLACHQFIVMDLPLLFESGSMLDYLYKIIVVTCEEDLQLQRLMERNSMSESKAKKRISAQMSLERKCEQAHFVVENSGTIQDTREQVLQILYILRSYKAHWKLRAVAGLCCTGLVSFLIWIGFKFLYSQQSAVPRRR</sequence>
<dbReference type="GO" id="GO:0005737">
    <property type="term" value="C:cytoplasm"/>
    <property type="evidence" value="ECO:0007669"/>
    <property type="project" value="UniProtKB-ARBA"/>
</dbReference>
<dbReference type="FunFam" id="3.40.50.300:FF:000485">
    <property type="entry name" value="Dephospho-CoA kinase CAB5"/>
    <property type="match status" value="1"/>
</dbReference>
<keyword evidence="6" id="KW-0808">Transferase</keyword>
<dbReference type="STRING" id="105785.A0A2J7QG42"/>
<dbReference type="GO" id="GO:0005524">
    <property type="term" value="F:ATP binding"/>
    <property type="evidence" value="ECO:0007669"/>
    <property type="project" value="UniProtKB-KW"/>
</dbReference>
<evidence type="ECO:0000256" key="2">
    <source>
        <dbReference type="ARBA" id="ARBA00022741"/>
    </source>
</evidence>
<evidence type="ECO:0000256" key="1">
    <source>
        <dbReference type="ARBA" id="ARBA00009018"/>
    </source>
</evidence>
<dbReference type="HAMAP" id="MF_00376">
    <property type="entry name" value="Dephospho_CoA_kinase"/>
    <property type="match status" value="1"/>
</dbReference>
<dbReference type="InParanoid" id="A0A2J7QG42"/>
<evidence type="ECO:0000256" key="3">
    <source>
        <dbReference type="ARBA" id="ARBA00022840"/>
    </source>
</evidence>
<dbReference type="CDD" id="cd02022">
    <property type="entry name" value="DPCK"/>
    <property type="match status" value="1"/>
</dbReference>
<accession>A0A2J7QG42</accession>
<evidence type="ECO:0000256" key="5">
    <source>
        <dbReference type="SAM" id="Phobius"/>
    </source>
</evidence>
<dbReference type="Pfam" id="PF01121">
    <property type="entry name" value="CoaE"/>
    <property type="match status" value="1"/>
</dbReference>
<proteinExistence type="inferred from homology"/>
<keyword evidence="7" id="KW-1185">Reference proteome</keyword>
<keyword evidence="6" id="KW-0418">Kinase</keyword>
<dbReference type="GO" id="GO:0015937">
    <property type="term" value="P:coenzyme A biosynthetic process"/>
    <property type="evidence" value="ECO:0007669"/>
    <property type="project" value="InterPro"/>
</dbReference>
<dbReference type="FunCoup" id="A0A2J7QG42">
    <property type="interactions" value="755"/>
</dbReference>
<dbReference type="Proteomes" id="UP000235965">
    <property type="component" value="Unassembled WGS sequence"/>
</dbReference>
<dbReference type="InterPro" id="IPR027417">
    <property type="entry name" value="P-loop_NTPase"/>
</dbReference>
<keyword evidence="5" id="KW-0812">Transmembrane</keyword>
<keyword evidence="5" id="KW-1133">Transmembrane helix</keyword>
<dbReference type="InterPro" id="IPR001977">
    <property type="entry name" value="Depp_CoAkinase"/>
</dbReference>
<gene>
    <name evidence="6" type="primary">dcakd</name>
    <name evidence="6" type="ORF">B7P43_G02260</name>
</gene>
<name>A0A2J7QG42_9NEOP</name>
<dbReference type="OrthoDB" id="247245at2759"/>
<comment type="similarity">
    <text evidence="1">Belongs to the CoaE family.</text>
</comment>
<dbReference type="PANTHER" id="PTHR10695">
    <property type="entry name" value="DEPHOSPHO-COA KINASE-RELATED"/>
    <property type="match status" value="1"/>
</dbReference>
<keyword evidence="3" id="KW-0067">ATP-binding</keyword>
<evidence type="ECO:0000256" key="4">
    <source>
        <dbReference type="ARBA" id="ARBA00044157"/>
    </source>
</evidence>
<comment type="caution">
    <text evidence="6">The sequence shown here is derived from an EMBL/GenBank/DDBJ whole genome shotgun (WGS) entry which is preliminary data.</text>
</comment>
<keyword evidence="5" id="KW-0472">Membrane</keyword>
<dbReference type="Gene3D" id="3.40.50.300">
    <property type="entry name" value="P-loop containing nucleotide triphosphate hydrolases"/>
    <property type="match status" value="1"/>
</dbReference>
<dbReference type="PROSITE" id="PS51219">
    <property type="entry name" value="DPCK"/>
    <property type="match status" value="1"/>
</dbReference>
<dbReference type="GO" id="GO:0004140">
    <property type="term" value="F:dephospho-CoA kinase activity"/>
    <property type="evidence" value="ECO:0007669"/>
    <property type="project" value="InterPro"/>
</dbReference>
<evidence type="ECO:0000313" key="6">
    <source>
        <dbReference type="EMBL" id="PNF27564.1"/>
    </source>
</evidence>
<dbReference type="EMBL" id="NEVH01014835">
    <property type="protein sequence ID" value="PNF27564.1"/>
    <property type="molecule type" value="Genomic_DNA"/>
</dbReference>
<feature type="transmembrane region" description="Helical" evidence="5">
    <location>
        <begin position="211"/>
        <end position="233"/>
    </location>
</feature>
<reference evidence="6 7" key="1">
    <citation type="submission" date="2017-12" db="EMBL/GenBank/DDBJ databases">
        <title>Hemimetabolous genomes reveal molecular basis of termite eusociality.</title>
        <authorList>
            <person name="Harrison M.C."/>
            <person name="Jongepier E."/>
            <person name="Robertson H.M."/>
            <person name="Arning N."/>
            <person name="Bitard-Feildel T."/>
            <person name="Chao H."/>
            <person name="Childers C.P."/>
            <person name="Dinh H."/>
            <person name="Doddapaneni H."/>
            <person name="Dugan S."/>
            <person name="Gowin J."/>
            <person name="Greiner C."/>
            <person name="Han Y."/>
            <person name="Hu H."/>
            <person name="Hughes D.S.T."/>
            <person name="Huylmans A.-K."/>
            <person name="Kemena C."/>
            <person name="Kremer L.P.M."/>
            <person name="Lee S.L."/>
            <person name="Lopez-Ezquerra A."/>
            <person name="Mallet L."/>
            <person name="Monroy-Kuhn J.M."/>
            <person name="Moser A."/>
            <person name="Murali S.C."/>
            <person name="Muzny D.M."/>
            <person name="Otani S."/>
            <person name="Piulachs M.-D."/>
            <person name="Poelchau M."/>
            <person name="Qu J."/>
            <person name="Schaub F."/>
            <person name="Wada-Katsumata A."/>
            <person name="Worley K.C."/>
            <person name="Xie Q."/>
            <person name="Ylla G."/>
            <person name="Poulsen M."/>
            <person name="Gibbs R.A."/>
            <person name="Schal C."/>
            <person name="Richards S."/>
            <person name="Belles X."/>
            <person name="Korb J."/>
            <person name="Bornberg-Bauer E."/>
        </authorList>
    </citation>
    <scope>NUCLEOTIDE SEQUENCE [LARGE SCALE GENOMIC DNA]</scope>
    <source>
        <tissue evidence="6">Whole body</tissue>
    </source>
</reference>
<organism evidence="6 7">
    <name type="scientific">Cryptotermes secundus</name>
    <dbReference type="NCBI Taxonomy" id="105785"/>
    <lineage>
        <taxon>Eukaryota</taxon>
        <taxon>Metazoa</taxon>
        <taxon>Ecdysozoa</taxon>
        <taxon>Arthropoda</taxon>
        <taxon>Hexapoda</taxon>
        <taxon>Insecta</taxon>
        <taxon>Pterygota</taxon>
        <taxon>Neoptera</taxon>
        <taxon>Polyneoptera</taxon>
        <taxon>Dictyoptera</taxon>
        <taxon>Blattodea</taxon>
        <taxon>Blattoidea</taxon>
        <taxon>Termitoidae</taxon>
        <taxon>Kalotermitidae</taxon>
        <taxon>Cryptotermitinae</taxon>
        <taxon>Cryptotermes</taxon>
    </lineage>
</organism>
<dbReference type="PANTHER" id="PTHR10695:SF46">
    <property type="entry name" value="BIFUNCTIONAL COENZYME A SYNTHASE-RELATED"/>
    <property type="match status" value="1"/>
</dbReference>
<dbReference type="NCBIfam" id="TIGR00152">
    <property type="entry name" value="dephospho-CoA kinase"/>
    <property type="match status" value="1"/>
</dbReference>